<dbReference type="OrthoDB" id="543442at2759"/>
<proteinExistence type="predicted"/>
<name>A0A8X8BA82_BRACI</name>
<accession>A0A8X8BA82</accession>
<keyword evidence="2" id="KW-0067">ATP-binding</keyword>
<dbReference type="AlphaFoldDB" id="A0A8X8BA82"/>
<evidence type="ECO:0000313" key="5">
    <source>
        <dbReference type="Proteomes" id="UP000886595"/>
    </source>
</evidence>
<keyword evidence="1" id="KW-0547">Nucleotide-binding</keyword>
<dbReference type="GO" id="GO:0005524">
    <property type="term" value="F:ATP binding"/>
    <property type="evidence" value="ECO:0007669"/>
    <property type="project" value="UniProtKB-KW"/>
</dbReference>
<protein>
    <submittedName>
        <fullName evidence="4">Uncharacterized protein</fullName>
    </submittedName>
</protein>
<dbReference type="SUPFAM" id="SSF56112">
    <property type="entry name" value="Protein kinase-like (PK-like)"/>
    <property type="match status" value="1"/>
</dbReference>
<keyword evidence="5" id="KW-1185">Reference proteome</keyword>
<reference evidence="4 5" key="1">
    <citation type="submission" date="2020-02" db="EMBL/GenBank/DDBJ databases">
        <authorList>
            <person name="Ma Q."/>
            <person name="Huang Y."/>
            <person name="Song X."/>
            <person name="Pei D."/>
        </authorList>
    </citation>
    <scope>NUCLEOTIDE SEQUENCE [LARGE SCALE GENOMIC DNA]</scope>
    <source>
        <strain evidence="4">Sxm20200214</strain>
        <tissue evidence="4">Leaf</tissue>
    </source>
</reference>
<evidence type="ECO:0000256" key="3">
    <source>
        <dbReference type="SAM" id="SignalP"/>
    </source>
</evidence>
<comment type="caution">
    <text evidence="4">The sequence shown here is derived from an EMBL/GenBank/DDBJ whole genome shotgun (WGS) entry which is preliminary data.</text>
</comment>
<dbReference type="PANTHER" id="PTHR27007">
    <property type="match status" value="1"/>
</dbReference>
<feature type="chain" id="PRO_5036505026" evidence="3">
    <location>
        <begin position="26"/>
        <end position="89"/>
    </location>
</feature>
<evidence type="ECO:0000256" key="2">
    <source>
        <dbReference type="ARBA" id="ARBA00022840"/>
    </source>
</evidence>
<feature type="signal peptide" evidence="3">
    <location>
        <begin position="1"/>
        <end position="25"/>
    </location>
</feature>
<evidence type="ECO:0000256" key="1">
    <source>
        <dbReference type="ARBA" id="ARBA00022741"/>
    </source>
</evidence>
<sequence length="89" mass="10109">MRTGKATTATDVFAFGVLLLEVVCTRRPIEIDNESGERALLVDWVFEVWSEGNILDAKDPKLGTEYDQREVEMVLKLGLLCSHSNPKWR</sequence>
<dbReference type="Gene3D" id="1.10.510.10">
    <property type="entry name" value="Transferase(Phosphotransferase) domain 1"/>
    <property type="match status" value="1"/>
</dbReference>
<dbReference type="EMBL" id="JAAMPC010000001">
    <property type="protein sequence ID" value="KAG2330864.1"/>
    <property type="molecule type" value="Genomic_DNA"/>
</dbReference>
<gene>
    <name evidence="4" type="ORF">Bca52824_002044</name>
</gene>
<dbReference type="InterPro" id="IPR050528">
    <property type="entry name" value="L-type_Lectin-RKs"/>
</dbReference>
<keyword evidence="3" id="KW-0732">Signal</keyword>
<organism evidence="4 5">
    <name type="scientific">Brassica carinata</name>
    <name type="common">Ethiopian mustard</name>
    <name type="synonym">Abyssinian cabbage</name>
    <dbReference type="NCBI Taxonomy" id="52824"/>
    <lineage>
        <taxon>Eukaryota</taxon>
        <taxon>Viridiplantae</taxon>
        <taxon>Streptophyta</taxon>
        <taxon>Embryophyta</taxon>
        <taxon>Tracheophyta</taxon>
        <taxon>Spermatophyta</taxon>
        <taxon>Magnoliopsida</taxon>
        <taxon>eudicotyledons</taxon>
        <taxon>Gunneridae</taxon>
        <taxon>Pentapetalae</taxon>
        <taxon>rosids</taxon>
        <taxon>malvids</taxon>
        <taxon>Brassicales</taxon>
        <taxon>Brassicaceae</taxon>
        <taxon>Brassiceae</taxon>
        <taxon>Brassica</taxon>
    </lineage>
</organism>
<dbReference type="Proteomes" id="UP000886595">
    <property type="component" value="Unassembled WGS sequence"/>
</dbReference>
<evidence type="ECO:0000313" key="4">
    <source>
        <dbReference type="EMBL" id="KAG2330864.1"/>
    </source>
</evidence>
<dbReference type="InterPro" id="IPR011009">
    <property type="entry name" value="Kinase-like_dom_sf"/>
</dbReference>